<dbReference type="Pfam" id="PF00270">
    <property type="entry name" value="DEAD"/>
    <property type="match status" value="1"/>
</dbReference>
<keyword evidence="1" id="KW-0547">Nucleotide-binding</keyword>
<dbReference type="PROSITE" id="PS51195">
    <property type="entry name" value="Q_MOTIF"/>
    <property type="match status" value="1"/>
</dbReference>
<dbReference type="InterPro" id="IPR050079">
    <property type="entry name" value="DEAD_box_RNA_helicase"/>
</dbReference>
<dbReference type="SUPFAM" id="SSF52540">
    <property type="entry name" value="P-loop containing nucleoside triphosphate hydrolases"/>
    <property type="match status" value="1"/>
</dbReference>
<name>A0A559KDL8_9BACL</name>
<evidence type="ECO:0000313" key="12">
    <source>
        <dbReference type="Proteomes" id="UP000317036"/>
    </source>
</evidence>
<feature type="domain" description="Helicase C-terminal" evidence="9">
    <location>
        <begin position="229"/>
        <end position="378"/>
    </location>
</feature>
<dbReference type="Gene3D" id="3.40.50.300">
    <property type="entry name" value="P-loop containing nucleotide triphosphate hydrolases"/>
    <property type="match status" value="2"/>
</dbReference>
<dbReference type="InterPro" id="IPR014001">
    <property type="entry name" value="Helicase_ATP-bd"/>
</dbReference>
<dbReference type="GO" id="GO:0005829">
    <property type="term" value="C:cytosol"/>
    <property type="evidence" value="ECO:0007669"/>
    <property type="project" value="TreeGrafter"/>
</dbReference>
<feature type="compositionally biased region" description="Basic and acidic residues" evidence="7">
    <location>
        <begin position="408"/>
        <end position="596"/>
    </location>
</feature>
<reference evidence="11 12" key="1">
    <citation type="submission" date="2019-07" db="EMBL/GenBank/DDBJ databases">
        <authorList>
            <person name="Kim J."/>
        </authorList>
    </citation>
    <scope>NUCLEOTIDE SEQUENCE [LARGE SCALE GENOMIC DNA]</scope>
    <source>
        <strain evidence="11 12">JC52</strain>
    </source>
</reference>
<dbReference type="InterPro" id="IPR027417">
    <property type="entry name" value="P-loop_NTPase"/>
</dbReference>
<dbReference type="PANTHER" id="PTHR47959:SF1">
    <property type="entry name" value="ATP-DEPENDENT RNA HELICASE DBPA"/>
    <property type="match status" value="1"/>
</dbReference>
<dbReference type="RefSeq" id="WP_144845771.1">
    <property type="nucleotide sequence ID" value="NZ_VNJI01000009.1"/>
</dbReference>
<proteinExistence type="inferred from homology"/>
<feature type="short sequence motif" description="Q motif" evidence="6">
    <location>
        <begin position="4"/>
        <end position="32"/>
    </location>
</feature>
<evidence type="ECO:0000313" key="11">
    <source>
        <dbReference type="EMBL" id="TVY10232.1"/>
    </source>
</evidence>
<keyword evidence="4" id="KW-0067">ATP-binding</keyword>
<dbReference type="Pfam" id="PF00271">
    <property type="entry name" value="Helicase_C"/>
    <property type="match status" value="1"/>
</dbReference>
<feature type="compositionally biased region" description="Gly residues" evidence="7">
    <location>
        <begin position="652"/>
        <end position="669"/>
    </location>
</feature>
<feature type="domain" description="DEAD-box RNA helicase Q" evidence="10">
    <location>
        <begin position="4"/>
        <end position="32"/>
    </location>
</feature>
<evidence type="ECO:0000259" key="10">
    <source>
        <dbReference type="PROSITE" id="PS51195"/>
    </source>
</evidence>
<feature type="domain" description="Helicase ATP-binding" evidence="8">
    <location>
        <begin position="35"/>
        <end position="205"/>
    </location>
</feature>
<feature type="compositionally biased region" description="Low complexity" evidence="7">
    <location>
        <begin position="670"/>
        <end position="684"/>
    </location>
</feature>
<keyword evidence="12" id="KW-1185">Reference proteome</keyword>
<sequence length="684" mass="72725">MKKNDFVQLGVSEPIAEAMSQLGITEPTPIQKQAIPAVFAGNDMIAQAQTGTGKTLAFVLPILESIDPSREHVQALIVTPTRELAIQITDEVKRLAPIKGLRVLSCYGGQDVERQIRKLEGNVHIIVATPGRLLDHMRRETVQLHKLAVLVLDEADQMLHMGFLPEVEQIISVTPSRRQTLLFSATMPPKIRDLAKAYMKPAVEIEVKAKRVTLDEIEQVVLKTSDRGKLDALCKSIDEEAPYLAMIFCRTKLRASKLNNELLERGYACDELHGDLTQAKREQVMKRFRDAKIQFLVATDIAARGLDVEGITHVFNYDIPHDAESYIHRIGRTGRAGQTGKAITFAAPRDAYYLELIEKGIKASLTTRSAKASDREVEIAGETVRGGRGRGGEGRGTGRGRSAGRSSGAERGRGGERSSGAERGRSGERSSGAERGRGGERSSGGERSFGAERGRGGERSSGAERGRGGERSSGAERGRGGERSSGAERVRGGERSFGAERGRGGERSSGAERARGGERSFGAERGRGRGGERSSGAERARGGERSFGAERGRGGERSFGAERGRGGERSSGVERGRGGERSFGAERGRGGERSSGAERGGGGERSSGAERARGGERSSGAERGRGGDEWFNSAPSKRGVTAARGQSAGARAGRGGDAGRGGAKSGGAGARNSGKSSGPRGRGR</sequence>
<evidence type="ECO:0000256" key="1">
    <source>
        <dbReference type="ARBA" id="ARBA00022741"/>
    </source>
</evidence>
<gene>
    <name evidence="11" type="ORF">FPZ49_09185</name>
</gene>
<keyword evidence="2" id="KW-0378">Hydrolase</keyword>
<dbReference type="InterPro" id="IPR044742">
    <property type="entry name" value="DEAD/DEAH_RhlB"/>
</dbReference>
<evidence type="ECO:0000256" key="4">
    <source>
        <dbReference type="ARBA" id="ARBA00022840"/>
    </source>
</evidence>
<dbReference type="GO" id="GO:0016787">
    <property type="term" value="F:hydrolase activity"/>
    <property type="evidence" value="ECO:0007669"/>
    <property type="project" value="UniProtKB-KW"/>
</dbReference>
<comment type="similarity">
    <text evidence="5">Belongs to the DEAD box helicase family.</text>
</comment>
<feature type="region of interest" description="Disordered" evidence="7">
    <location>
        <begin position="367"/>
        <end position="684"/>
    </location>
</feature>
<dbReference type="PROSITE" id="PS51194">
    <property type="entry name" value="HELICASE_CTER"/>
    <property type="match status" value="1"/>
</dbReference>
<dbReference type="InterPro" id="IPR011545">
    <property type="entry name" value="DEAD/DEAH_box_helicase_dom"/>
</dbReference>
<dbReference type="OrthoDB" id="9805696at2"/>
<evidence type="ECO:0000259" key="8">
    <source>
        <dbReference type="PROSITE" id="PS51192"/>
    </source>
</evidence>
<dbReference type="GO" id="GO:0005524">
    <property type="term" value="F:ATP binding"/>
    <property type="evidence" value="ECO:0007669"/>
    <property type="project" value="UniProtKB-KW"/>
</dbReference>
<dbReference type="SMART" id="SM00487">
    <property type="entry name" value="DEXDc"/>
    <property type="match status" value="1"/>
</dbReference>
<dbReference type="SMART" id="SM00490">
    <property type="entry name" value="HELICc"/>
    <property type="match status" value="1"/>
</dbReference>
<dbReference type="InterPro" id="IPR001650">
    <property type="entry name" value="Helicase_C-like"/>
</dbReference>
<accession>A0A559KDL8</accession>
<evidence type="ECO:0000259" key="9">
    <source>
        <dbReference type="PROSITE" id="PS51194"/>
    </source>
</evidence>
<comment type="caution">
    <text evidence="11">The sequence shown here is derived from an EMBL/GenBank/DDBJ whole genome shotgun (WGS) entry which is preliminary data.</text>
</comment>
<evidence type="ECO:0000256" key="2">
    <source>
        <dbReference type="ARBA" id="ARBA00022801"/>
    </source>
</evidence>
<dbReference type="Proteomes" id="UP000317036">
    <property type="component" value="Unassembled WGS sequence"/>
</dbReference>
<protein>
    <submittedName>
        <fullName evidence="11">DEAD/DEAH box helicase</fullName>
    </submittedName>
</protein>
<organism evidence="11 12">
    <name type="scientific">Paenibacillus cremeus</name>
    <dbReference type="NCBI Taxonomy" id="2163881"/>
    <lineage>
        <taxon>Bacteria</taxon>
        <taxon>Bacillati</taxon>
        <taxon>Bacillota</taxon>
        <taxon>Bacilli</taxon>
        <taxon>Bacillales</taxon>
        <taxon>Paenibacillaceae</taxon>
        <taxon>Paenibacillus</taxon>
    </lineage>
</organism>
<evidence type="ECO:0000256" key="5">
    <source>
        <dbReference type="ARBA" id="ARBA00038437"/>
    </source>
</evidence>
<evidence type="ECO:0000256" key="7">
    <source>
        <dbReference type="SAM" id="MobiDB-lite"/>
    </source>
</evidence>
<dbReference type="EMBL" id="VNJI01000009">
    <property type="protein sequence ID" value="TVY10232.1"/>
    <property type="molecule type" value="Genomic_DNA"/>
</dbReference>
<dbReference type="PROSITE" id="PS51192">
    <property type="entry name" value="HELICASE_ATP_BIND_1"/>
    <property type="match status" value="1"/>
</dbReference>
<dbReference type="InterPro" id="IPR014014">
    <property type="entry name" value="RNA_helicase_DEAD_Q_motif"/>
</dbReference>
<dbReference type="PANTHER" id="PTHR47959">
    <property type="entry name" value="ATP-DEPENDENT RNA HELICASE RHLE-RELATED"/>
    <property type="match status" value="1"/>
</dbReference>
<feature type="compositionally biased region" description="Low complexity" evidence="7">
    <location>
        <begin position="642"/>
        <end position="651"/>
    </location>
</feature>
<dbReference type="CDD" id="cd00268">
    <property type="entry name" value="DEADc"/>
    <property type="match status" value="1"/>
</dbReference>
<dbReference type="AlphaFoldDB" id="A0A559KDL8"/>
<dbReference type="GO" id="GO:0003676">
    <property type="term" value="F:nucleic acid binding"/>
    <property type="evidence" value="ECO:0007669"/>
    <property type="project" value="InterPro"/>
</dbReference>
<evidence type="ECO:0000256" key="3">
    <source>
        <dbReference type="ARBA" id="ARBA00022806"/>
    </source>
</evidence>
<feature type="compositionally biased region" description="Basic and acidic residues" evidence="7">
    <location>
        <begin position="607"/>
        <end position="628"/>
    </location>
</feature>
<keyword evidence="3 11" id="KW-0347">Helicase</keyword>
<dbReference type="GO" id="GO:0003724">
    <property type="term" value="F:RNA helicase activity"/>
    <property type="evidence" value="ECO:0007669"/>
    <property type="project" value="InterPro"/>
</dbReference>
<dbReference type="CDD" id="cd18787">
    <property type="entry name" value="SF2_C_DEAD"/>
    <property type="match status" value="1"/>
</dbReference>
<evidence type="ECO:0000256" key="6">
    <source>
        <dbReference type="PROSITE-ProRule" id="PRU00552"/>
    </source>
</evidence>